<comment type="caution">
    <text evidence="1">The sequence shown here is derived from an EMBL/GenBank/DDBJ whole genome shotgun (WGS) entry which is preliminary data.</text>
</comment>
<reference evidence="1" key="1">
    <citation type="submission" date="2020-08" db="EMBL/GenBank/DDBJ databases">
        <title>Genome public.</title>
        <authorList>
            <person name="Liu C."/>
            <person name="Sun Q."/>
        </authorList>
    </citation>
    <scope>NUCLEOTIDE SEQUENCE</scope>
    <source>
        <strain evidence="1">NSJ-28</strain>
    </source>
</reference>
<dbReference type="RefSeq" id="WP_054326049.1">
    <property type="nucleotide sequence ID" value="NZ_JACOPL010000001.1"/>
</dbReference>
<dbReference type="EMBL" id="JACOPL010000001">
    <property type="protein sequence ID" value="MBC5724216.1"/>
    <property type="molecule type" value="Genomic_DNA"/>
</dbReference>
<proteinExistence type="predicted"/>
<evidence type="ECO:0008006" key="3">
    <source>
        <dbReference type="Google" id="ProtNLM"/>
    </source>
</evidence>
<dbReference type="Proteomes" id="UP000606499">
    <property type="component" value="Unassembled WGS sequence"/>
</dbReference>
<keyword evidence="2" id="KW-1185">Reference proteome</keyword>
<protein>
    <recommendedName>
        <fullName evidence="3">DUF4179 domain-containing protein</fullName>
    </recommendedName>
</protein>
<organism evidence="1 2">
    <name type="scientific">Agathobaculum faecis</name>
    <dbReference type="NCBI Taxonomy" id="2763013"/>
    <lineage>
        <taxon>Bacteria</taxon>
        <taxon>Bacillati</taxon>
        <taxon>Bacillota</taxon>
        <taxon>Clostridia</taxon>
        <taxon>Eubacteriales</taxon>
        <taxon>Butyricicoccaceae</taxon>
        <taxon>Agathobaculum</taxon>
    </lineage>
</organism>
<evidence type="ECO:0000313" key="1">
    <source>
        <dbReference type="EMBL" id="MBC5724216.1"/>
    </source>
</evidence>
<accession>A0A923RVJ8</accession>
<evidence type="ECO:0000313" key="2">
    <source>
        <dbReference type="Proteomes" id="UP000606499"/>
    </source>
</evidence>
<gene>
    <name evidence="1" type="ORF">H8S45_01870</name>
</gene>
<name>A0A923RVJ8_9FIRM</name>
<sequence length="431" mass="46692">MTMANITLSPERRAQILRGVRPRRGKALCWTTGRILVAAVLAVLLTFSAFAAAVPALRTALQNALGSFAGQSQSLTGIAMEYDGIEVRPVSALSSSTYVRIWAEVQDKTGDRLRADMDIDGYVADVPTLGVSQFSLPQVISYDEETHTALIEFSSTGYGVTENVPVSICFDRFQPRQKISDVSVPIELVTAQTLASTTAPDGSVVLVPEQTPVALEHTDSVRLSSFGFANDGRLHLQLAFLNAANREDSYLITTARSISGGKDDAVYNQELGNSMFEENGIWYQDMSFSVSPSDLGDVTFDDLAGTLLVLPPVTGEWSTDITIRPVEEITYYPNVQVGGALVKEIRVSEIGFYALSSSQGTILGYRPTFAMTKDGKKLYLTNNCIESGWCIDDWNGSSGAGHAIDQWLFDEPIDPASIASLNFDGVTVPLQ</sequence>
<dbReference type="AlphaFoldDB" id="A0A923RVJ8"/>